<dbReference type="EMBL" id="CP019454">
    <property type="protein sequence ID" value="AUW92562.1"/>
    <property type="molecule type" value="Genomic_DNA"/>
</dbReference>
<evidence type="ECO:0000313" key="2">
    <source>
        <dbReference type="Proteomes" id="UP000325292"/>
    </source>
</evidence>
<sequence>MSSSPIFYIQMIWGLKDTKPPTIWSKGRQGLAANDRFHGARTHKFFRLRTFFYGIHIMAIKEGFDIG</sequence>
<evidence type="ECO:0000313" key="1">
    <source>
        <dbReference type="EMBL" id="AUW92562.1"/>
    </source>
</evidence>
<accession>A0ABN5GVT2</accession>
<organism evidence="1 2">
    <name type="scientific">Sulfobacillus thermotolerans</name>
    <dbReference type="NCBI Taxonomy" id="338644"/>
    <lineage>
        <taxon>Bacteria</taxon>
        <taxon>Bacillati</taxon>
        <taxon>Bacillota</taxon>
        <taxon>Clostridia</taxon>
        <taxon>Eubacteriales</taxon>
        <taxon>Clostridiales Family XVII. Incertae Sedis</taxon>
        <taxon>Sulfobacillus</taxon>
    </lineage>
</organism>
<name>A0ABN5GVT2_9FIRM</name>
<proteinExistence type="predicted"/>
<protein>
    <submittedName>
        <fullName evidence="1">Uncharacterized protein</fullName>
    </submittedName>
</protein>
<reference evidence="1 2" key="1">
    <citation type="journal article" date="2019" name="Sci. Rep.">
        <title>Sulfobacillus thermotolerans: new insights into resistance and metabolic capacities of acidophilic chemolithotrophs.</title>
        <authorList>
            <person name="Panyushkina A.E."/>
            <person name="Babenko V.V."/>
            <person name="Nikitina A.S."/>
            <person name="Selezneva O.V."/>
            <person name="Tsaplina I.A."/>
            <person name="Letarova M.A."/>
            <person name="Kostryukova E.S."/>
            <person name="Letarov A.V."/>
        </authorList>
    </citation>
    <scope>NUCLEOTIDE SEQUENCE [LARGE SCALE GENOMIC DNA]</scope>
    <source>
        <strain evidence="1 2">Kr1</strain>
    </source>
</reference>
<gene>
    <name evidence="1" type="ORF">BXT84_00165</name>
</gene>
<keyword evidence="2" id="KW-1185">Reference proteome</keyword>
<dbReference type="Proteomes" id="UP000325292">
    <property type="component" value="Chromosome"/>
</dbReference>